<feature type="non-terminal residue" evidence="2">
    <location>
        <position position="82"/>
    </location>
</feature>
<evidence type="ECO:0000313" key="3">
    <source>
        <dbReference type="Proteomes" id="UP000824469"/>
    </source>
</evidence>
<feature type="compositionally biased region" description="Polar residues" evidence="1">
    <location>
        <begin position="38"/>
        <end position="51"/>
    </location>
</feature>
<sequence>MSGGRQNPTRNAIRVSMAQKQVGFARRRSMSGVLKGPTQENVSEGLQNLTQKDMWVSKSGKHVRDARGKKHVERSSGPDAHE</sequence>
<comment type="caution">
    <text evidence="2">The sequence shown here is derived from an EMBL/GenBank/DDBJ whole genome shotgun (WGS) entry which is preliminary data.</text>
</comment>
<feature type="compositionally biased region" description="Basic and acidic residues" evidence="1">
    <location>
        <begin position="73"/>
        <end position="82"/>
    </location>
</feature>
<reference evidence="2 3" key="1">
    <citation type="journal article" date="2021" name="Nat. Plants">
        <title>The Taxus genome provides insights into paclitaxel biosynthesis.</title>
        <authorList>
            <person name="Xiong X."/>
            <person name="Gou J."/>
            <person name="Liao Q."/>
            <person name="Li Y."/>
            <person name="Zhou Q."/>
            <person name="Bi G."/>
            <person name="Li C."/>
            <person name="Du R."/>
            <person name="Wang X."/>
            <person name="Sun T."/>
            <person name="Guo L."/>
            <person name="Liang H."/>
            <person name="Lu P."/>
            <person name="Wu Y."/>
            <person name="Zhang Z."/>
            <person name="Ro D.K."/>
            <person name="Shang Y."/>
            <person name="Huang S."/>
            <person name="Yan J."/>
        </authorList>
    </citation>
    <scope>NUCLEOTIDE SEQUENCE [LARGE SCALE GENOMIC DNA]</scope>
    <source>
        <strain evidence="2">Ta-2019</strain>
    </source>
</reference>
<gene>
    <name evidence="2" type="ORF">KI387_006733</name>
</gene>
<accession>A0AA38LL21</accession>
<proteinExistence type="predicted"/>
<evidence type="ECO:0000256" key="1">
    <source>
        <dbReference type="SAM" id="MobiDB-lite"/>
    </source>
</evidence>
<dbReference type="EMBL" id="JAHRHJ020000002">
    <property type="protein sequence ID" value="KAH9326555.1"/>
    <property type="molecule type" value="Genomic_DNA"/>
</dbReference>
<protein>
    <submittedName>
        <fullName evidence="2">Uncharacterized protein</fullName>
    </submittedName>
</protein>
<name>A0AA38LL21_TAXCH</name>
<feature type="region of interest" description="Disordered" evidence="1">
    <location>
        <begin position="21"/>
        <end position="82"/>
    </location>
</feature>
<keyword evidence="3" id="KW-1185">Reference proteome</keyword>
<dbReference type="Proteomes" id="UP000824469">
    <property type="component" value="Unassembled WGS sequence"/>
</dbReference>
<dbReference type="AlphaFoldDB" id="A0AA38LL21"/>
<evidence type="ECO:0000313" key="2">
    <source>
        <dbReference type="EMBL" id="KAH9326555.1"/>
    </source>
</evidence>
<organism evidence="2 3">
    <name type="scientific">Taxus chinensis</name>
    <name type="common">Chinese yew</name>
    <name type="synonym">Taxus wallichiana var. chinensis</name>
    <dbReference type="NCBI Taxonomy" id="29808"/>
    <lineage>
        <taxon>Eukaryota</taxon>
        <taxon>Viridiplantae</taxon>
        <taxon>Streptophyta</taxon>
        <taxon>Embryophyta</taxon>
        <taxon>Tracheophyta</taxon>
        <taxon>Spermatophyta</taxon>
        <taxon>Pinopsida</taxon>
        <taxon>Pinidae</taxon>
        <taxon>Conifers II</taxon>
        <taxon>Cupressales</taxon>
        <taxon>Taxaceae</taxon>
        <taxon>Taxus</taxon>
    </lineage>
</organism>